<proteinExistence type="predicted"/>
<comment type="caution">
    <text evidence="2">The sequence shown here is derived from an EMBL/GenBank/DDBJ whole genome shotgun (WGS) entry which is preliminary data.</text>
</comment>
<sequence length="192" mass="22280">MKKAEAFANECQIELGKVRVDNSELDRINVRTPILSHCLYRQSHFQANLENQVKELNVRIIDLETKSYTSSSRPATLSRKADSRIEEITSQLTGKGHAHRLSRDSKFDLDRQRVKLDEERKGYEMQLATLRKSMDELHTQDNLLQSAKRRAEREAADYKQKSLNLEREVERLRNRLERPASAFGSPTSSPRK</sequence>
<reference evidence="2" key="1">
    <citation type="submission" date="2022-08" db="EMBL/GenBank/DDBJ databases">
        <title>A Global Phylogenomic Analysis of the Shiitake Genus Lentinula.</title>
        <authorList>
            <consortium name="DOE Joint Genome Institute"/>
            <person name="Sierra-Patev S."/>
            <person name="Min B."/>
            <person name="Naranjo-Ortiz M."/>
            <person name="Looney B."/>
            <person name="Konkel Z."/>
            <person name="Slot J.C."/>
            <person name="Sakamoto Y."/>
            <person name="Steenwyk J.L."/>
            <person name="Rokas A."/>
            <person name="Carro J."/>
            <person name="Camarero S."/>
            <person name="Ferreira P."/>
            <person name="Molpeceres G."/>
            <person name="Ruiz-Duenas F.J."/>
            <person name="Serrano A."/>
            <person name="Henrissat B."/>
            <person name="Drula E."/>
            <person name="Hughes K.W."/>
            <person name="Mata J.L."/>
            <person name="Ishikawa N.K."/>
            <person name="Vargas-Isla R."/>
            <person name="Ushijima S."/>
            <person name="Smith C.A."/>
            <person name="Ahrendt S."/>
            <person name="Andreopoulos W."/>
            <person name="He G."/>
            <person name="Labutti K."/>
            <person name="Lipzen A."/>
            <person name="Ng V."/>
            <person name="Riley R."/>
            <person name="Sandor L."/>
            <person name="Barry K."/>
            <person name="Martinez A.T."/>
            <person name="Xiao Y."/>
            <person name="Gibbons J.G."/>
            <person name="Terashima K."/>
            <person name="Grigoriev I.V."/>
            <person name="Hibbett D.S."/>
        </authorList>
    </citation>
    <scope>NUCLEOTIDE SEQUENCE</scope>
    <source>
        <strain evidence="2">JLM2183</strain>
    </source>
</reference>
<dbReference type="Proteomes" id="UP001150266">
    <property type="component" value="Unassembled WGS sequence"/>
</dbReference>
<name>A0A9W9A640_9AGAR</name>
<keyword evidence="3" id="KW-1185">Reference proteome</keyword>
<dbReference type="OrthoDB" id="6108017at2759"/>
<feature type="compositionally biased region" description="Basic and acidic residues" evidence="1">
    <location>
        <begin position="150"/>
        <end position="178"/>
    </location>
</feature>
<protein>
    <submittedName>
        <fullName evidence="2">Uncharacterized protein</fullName>
    </submittedName>
</protein>
<accession>A0A9W9A640</accession>
<dbReference type="AlphaFoldDB" id="A0A9W9A640"/>
<gene>
    <name evidence="2" type="ORF">J3R30DRAFT_676793</name>
</gene>
<organism evidence="2 3">
    <name type="scientific">Lentinula aciculospora</name>
    <dbReference type="NCBI Taxonomy" id="153920"/>
    <lineage>
        <taxon>Eukaryota</taxon>
        <taxon>Fungi</taxon>
        <taxon>Dikarya</taxon>
        <taxon>Basidiomycota</taxon>
        <taxon>Agaricomycotina</taxon>
        <taxon>Agaricomycetes</taxon>
        <taxon>Agaricomycetidae</taxon>
        <taxon>Agaricales</taxon>
        <taxon>Marasmiineae</taxon>
        <taxon>Omphalotaceae</taxon>
        <taxon>Lentinula</taxon>
    </lineage>
</organism>
<evidence type="ECO:0000256" key="1">
    <source>
        <dbReference type="SAM" id="MobiDB-lite"/>
    </source>
</evidence>
<feature type="region of interest" description="Disordered" evidence="1">
    <location>
        <begin position="150"/>
        <end position="192"/>
    </location>
</feature>
<dbReference type="EMBL" id="JAOTPV010000016">
    <property type="protein sequence ID" value="KAJ4474414.1"/>
    <property type="molecule type" value="Genomic_DNA"/>
</dbReference>
<evidence type="ECO:0000313" key="2">
    <source>
        <dbReference type="EMBL" id="KAJ4474414.1"/>
    </source>
</evidence>
<evidence type="ECO:0000313" key="3">
    <source>
        <dbReference type="Proteomes" id="UP001150266"/>
    </source>
</evidence>